<dbReference type="PANTHER" id="PTHR43857">
    <property type="entry name" value="BLR7761 PROTEIN"/>
    <property type="match status" value="1"/>
</dbReference>
<protein>
    <submittedName>
        <fullName evidence="1">Endoribonuclease L-PSP</fullName>
    </submittedName>
</protein>
<dbReference type="AlphaFoldDB" id="T1A691"/>
<dbReference type="SUPFAM" id="SSF55298">
    <property type="entry name" value="YjgF-like"/>
    <property type="match status" value="1"/>
</dbReference>
<proteinExistence type="predicted"/>
<evidence type="ECO:0000313" key="1">
    <source>
        <dbReference type="EMBL" id="EQD37380.1"/>
    </source>
</evidence>
<dbReference type="Gene3D" id="3.30.1330.40">
    <property type="entry name" value="RutC-like"/>
    <property type="match status" value="1"/>
</dbReference>
<dbReference type="PANTHER" id="PTHR43857:SF1">
    <property type="entry name" value="YJGH FAMILY PROTEIN"/>
    <property type="match status" value="1"/>
</dbReference>
<dbReference type="EMBL" id="AUZZ01008534">
    <property type="protein sequence ID" value="EQD37380.1"/>
    <property type="molecule type" value="Genomic_DNA"/>
</dbReference>
<name>T1A691_9ZZZZ</name>
<accession>T1A691</accession>
<comment type="caution">
    <text evidence="1">The sequence shown here is derived from an EMBL/GenBank/DDBJ whole genome shotgun (WGS) entry which is preliminary data.</text>
</comment>
<dbReference type="InterPro" id="IPR006175">
    <property type="entry name" value="YjgF/YER057c/UK114"/>
</dbReference>
<reference evidence="1" key="2">
    <citation type="journal article" date="2014" name="ISME J.">
        <title>Microbial stratification in low pH oxic and suboxic macroscopic growths along an acid mine drainage.</title>
        <authorList>
            <person name="Mendez-Garcia C."/>
            <person name="Mesa V."/>
            <person name="Sprenger R.R."/>
            <person name="Richter M."/>
            <person name="Diez M.S."/>
            <person name="Solano J."/>
            <person name="Bargiela R."/>
            <person name="Golyshina O.V."/>
            <person name="Manteca A."/>
            <person name="Ramos J.L."/>
            <person name="Gallego J.R."/>
            <person name="Llorente I."/>
            <person name="Martins Dos Santos V.A."/>
            <person name="Jensen O.N."/>
            <person name="Pelaez A.I."/>
            <person name="Sanchez J."/>
            <person name="Ferrer M."/>
        </authorList>
    </citation>
    <scope>NUCLEOTIDE SEQUENCE</scope>
</reference>
<gene>
    <name evidence="1" type="ORF">B2A_11802</name>
</gene>
<reference evidence="1" key="1">
    <citation type="submission" date="2013-08" db="EMBL/GenBank/DDBJ databases">
        <authorList>
            <person name="Mendez C."/>
            <person name="Richter M."/>
            <person name="Ferrer M."/>
            <person name="Sanchez J."/>
        </authorList>
    </citation>
    <scope>NUCLEOTIDE SEQUENCE</scope>
</reference>
<dbReference type="Pfam" id="PF01042">
    <property type="entry name" value="Ribonuc_L-PSP"/>
    <property type="match status" value="1"/>
</dbReference>
<organism evidence="1">
    <name type="scientific">mine drainage metagenome</name>
    <dbReference type="NCBI Taxonomy" id="410659"/>
    <lineage>
        <taxon>unclassified sequences</taxon>
        <taxon>metagenomes</taxon>
        <taxon>ecological metagenomes</taxon>
    </lineage>
</organism>
<sequence>MIFISGTTSVRDGKVVGKGDIVAQTRESLEIIKESIERLGGTKSDIVRTRMFVTDISKGNLIGKIHGEFFKGINPAATMVEVKRLINDDLLIEIEADAILEH</sequence>
<dbReference type="InterPro" id="IPR035959">
    <property type="entry name" value="RutC-like_sf"/>
</dbReference>